<proteinExistence type="predicted"/>
<dbReference type="Proteomes" id="UP001060085">
    <property type="component" value="Linkage Group LG07"/>
</dbReference>
<evidence type="ECO:0000313" key="1">
    <source>
        <dbReference type="EMBL" id="KAI5655835.1"/>
    </source>
</evidence>
<name>A0ACC0A6F9_CATRO</name>
<reference evidence="2" key="1">
    <citation type="journal article" date="2023" name="Nat. Plants">
        <title>Single-cell RNA sequencing provides a high-resolution roadmap for understanding the multicellular compartmentation of specialized metabolism.</title>
        <authorList>
            <person name="Sun S."/>
            <person name="Shen X."/>
            <person name="Li Y."/>
            <person name="Li Y."/>
            <person name="Wang S."/>
            <person name="Li R."/>
            <person name="Zhang H."/>
            <person name="Shen G."/>
            <person name="Guo B."/>
            <person name="Wei J."/>
            <person name="Xu J."/>
            <person name="St-Pierre B."/>
            <person name="Chen S."/>
            <person name="Sun C."/>
        </authorList>
    </citation>
    <scope>NUCLEOTIDE SEQUENCE [LARGE SCALE GENOMIC DNA]</scope>
</reference>
<dbReference type="EMBL" id="CM044707">
    <property type="protein sequence ID" value="KAI5655835.1"/>
    <property type="molecule type" value="Genomic_DNA"/>
</dbReference>
<sequence length="130" mass="14926">MSGSIVDPHDKMRARDISKVTRGEQAPRPVQEHGNVSRAPPPSSTDPNPKANKEEDRGPADSADDAPPRFSNRLRNCCIRYYEYYRCLKENEKDQPKCEKFAKEYQALCPYELIAKWDEERKKGDFPGPL</sequence>
<evidence type="ECO:0000313" key="2">
    <source>
        <dbReference type="Proteomes" id="UP001060085"/>
    </source>
</evidence>
<organism evidence="1 2">
    <name type="scientific">Catharanthus roseus</name>
    <name type="common">Madagascar periwinkle</name>
    <name type="synonym">Vinca rosea</name>
    <dbReference type="NCBI Taxonomy" id="4058"/>
    <lineage>
        <taxon>Eukaryota</taxon>
        <taxon>Viridiplantae</taxon>
        <taxon>Streptophyta</taxon>
        <taxon>Embryophyta</taxon>
        <taxon>Tracheophyta</taxon>
        <taxon>Spermatophyta</taxon>
        <taxon>Magnoliopsida</taxon>
        <taxon>eudicotyledons</taxon>
        <taxon>Gunneridae</taxon>
        <taxon>Pentapetalae</taxon>
        <taxon>asterids</taxon>
        <taxon>lamiids</taxon>
        <taxon>Gentianales</taxon>
        <taxon>Apocynaceae</taxon>
        <taxon>Rauvolfioideae</taxon>
        <taxon>Vinceae</taxon>
        <taxon>Catharanthinae</taxon>
        <taxon>Catharanthus</taxon>
    </lineage>
</organism>
<accession>A0ACC0A6F9</accession>
<gene>
    <name evidence="1" type="ORF">M9H77_33022</name>
</gene>
<comment type="caution">
    <text evidence="1">The sequence shown here is derived from an EMBL/GenBank/DDBJ whole genome shotgun (WGS) entry which is preliminary data.</text>
</comment>
<keyword evidence="2" id="KW-1185">Reference proteome</keyword>
<protein>
    <submittedName>
        <fullName evidence="1">Uncharacterized protein</fullName>
    </submittedName>
</protein>